<feature type="region of interest" description="Disordered" evidence="1">
    <location>
        <begin position="250"/>
        <end position="277"/>
    </location>
</feature>
<dbReference type="InterPro" id="IPR050718">
    <property type="entry name" value="ApaG-like"/>
</dbReference>
<evidence type="ECO:0000256" key="1">
    <source>
        <dbReference type="SAM" id="MobiDB-lite"/>
    </source>
</evidence>
<evidence type="ECO:0000259" key="2">
    <source>
        <dbReference type="PROSITE" id="PS51087"/>
    </source>
</evidence>
<dbReference type="PROSITE" id="PS51087">
    <property type="entry name" value="APAG"/>
    <property type="match status" value="1"/>
</dbReference>
<organism evidence="3 4">
    <name type="scientific">Perkinsus olseni</name>
    <name type="common">Perkinsus atlanticus</name>
    <dbReference type="NCBI Taxonomy" id="32597"/>
    <lineage>
        <taxon>Eukaryota</taxon>
        <taxon>Sar</taxon>
        <taxon>Alveolata</taxon>
        <taxon>Perkinsozoa</taxon>
        <taxon>Perkinsea</taxon>
        <taxon>Perkinsida</taxon>
        <taxon>Perkinsidae</taxon>
        <taxon>Perkinsus</taxon>
    </lineage>
</organism>
<dbReference type="Pfam" id="PF04379">
    <property type="entry name" value="DUF525"/>
    <property type="match status" value="1"/>
</dbReference>
<dbReference type="PANTHER" id="PTHR47191">
    <property type="entry name" value="OS05G0170800 PROTEIN"/>
    <property type="match status" value="1"/>
</dbReference>
<dbReference type="PANTHER" id="PTHR47191:SF2">
    <property type="entry name" value="OS05G0170800 PROTEIN"/>
    <property type="match status" value="1"/>
</dbReference>
<gene>
    <name evidence="3" type="ORF">FOZ60_008626</name>
</gene>
<evidence type="ECO:0000313" key="3">
    <source>
        <dbReference type="EMBL" id="KAF4683799.1"/>
    </source>
</evidence>
<dbReference type="InterPro" id="IPR036767">
    <property type="entry name" value="ApaG_sf"/>
</dbReference>
<feature type="domain" description="ApaG" evidence="2">
    <location>
        <begin position="138"/>
        <end position="287"/>
    </location>
</feature>
<dbReference type="EMBL" id="JABANP010000345">
    <property type="protein sequence ID" value="KAF4683799.1"/>
    <property type="molecule type" value="Genomic_DNA"/>
</dbReference>
<reference evidence="3 4" key="1">
    <citation type="submission" date="2020-04" db="EMBL/GenBank/DDBJ databases">
        <title>Perkinsus olseni comparative genomics.</title>
        <authorList>
            <person name="Bogema D.R."/>
        </authorList>
    </citation>
    <scope>NUCLEOTIDE SEQUENCE [LARGE SCALE GENOMIC DNA]</scope>
    <source>
        <strain evidence="3">00978-12</strain>
    </source>
</reference>
<dbReference type="OrthoDB" id="2305498at2759"/>
<dbReference type="Proteomes" id="UP000541610">
    <property type="component" value="Unassembled WGS sequence"/>
</dbReference>
<feature type="region of interest" description="Disordered" evidence="1">
    <location>
        <begin position="344"/>
        <end position="368"/>
    </location>
</feature>
<dbReference type="InterPro" id="IPR007474">
    <property type="entry name" value="ApaG_domain"/>
</dbReference>
<sequence>MADNCCRRTIPVKSTSGDEVDGLTHFVSCTLNLKILFSGYSMTTNVVRVSELAYTAEKALKFHLVSKSIPSGCDSDSRPARVSGLSIGRLKDRLLRPLLSEDDNKVVVAPREEEDTLFETVKYVSEQSVLNASNFQRVDPQAGLMIQVATGYCQDAPQPADASKRTYVYTYRITIHNLHQNNEYRILGRNYTFRDADDHIFADINPGSEEAMGVVGLTPLIRPGESFTFHSGVRIPTTETGTFTGALEIASGRKEKEGSPETADDSDSSSSTEELKRERLDMRYRKYKDQAEDTFFVSLPDVTFRPTAVAVKLQDNFDRFRYFAERVEHLSALGHVDETADDFLDKRRRRSQQQQKTSDHPEKVGPKD</sequence>
<dbReference type="SUPFAM" id="SSF110069">
    <property type="entry name" value="ApaG-like"/>
    <property type="match status" value="1"/>
</dbReference>
<dbReference type="AlphaFoldDB" id="A0A7J6NIW4"/>
<protein>
    <recommendedName>
        <fullName evidence="2">ApaG domain-containing protein</fullName>
    </recommendedName>
</protein>
<evidence type="ECO:0000313" key="4">
    <source>
        <dbReference type="Proteomes" id="UP000541610"/>
    </source>
</evidence>
<accession>A0A7J6NIW4</accession>
<dbReference type="Gene3D" id="2.60.40.1470">
    <property type="entry name" value="ApaG domain"/>
    <property type="match status" value="1"/>
</dbReference>
<comment type="caution">
    <text evidence="3">The sequence shown here is derived from an EMBL/GenBank/DDBJ whole genome shotgun (WGS) entry which is preliminary data.</text>
</comment>
<feature type="compositionally biased region" description="Basic and acidic residues" evidence="1">
    <location>
        <begin position="357"/>
        <end position="368"/>
    </location>
</feature>
<name>A0A7J6NIW4_PEROL</name>
<proteinExistence type="predicted"/>